<keyword evidence="6" id="KW-1185">Reference proteome</keyword>
<dbReference type="PANTHER" id="PTHR22792">
    <property type="entry name" value="LUPUS LA PROTEIN-RELATED"/>
    <property type="match status" value="1"/>
</dbReference>
<dbReference type="InterPro" id="IPR024642">
    <property type="entry name" value="SUZ-C"/>
</dbReference>
<sequence>MDNQMTVTYCPNDGKYLAQTSPYPMESSSLIPSDITWVQQMTNGAAVYVPVYTVNENHQQIYQYYPQPCYGPYEYRPGAHICQPRPFIQYQATYHQLPVACPMLGKNATFMTEQRVERSKLVGKVRNSFSTTSSSDECKQTRKVITHEQESPKVYQIPKRETRCDSADSGISDSPSSLRSSGSWSSDDSNLDSDSSEQIKAEQNRTLSTNNESSDCDMKTDPFVTSTEDKENYDHCWTVVDDDKYWAQQRHRIPDNFTLNAIAKQVDYYLSDDYLVKDKYLLRQIRCKKDGYISIKLITSFKKVKKLTRDWAVVRSAIVRKSSTIFVSSEGLRVRRKTNLSEYLRKPRLLTSVLVIRLPDEYNSVDRVTSLFNNFGEIEYVRLLRADREVPADLRNYATQVHDIGVSLCAIIDFESAEDALTAVRVLKFFQRQTGSSMDGERQEEGVTSQDEPSLATIKFKEILKDLPALQDMRLALLGPRVRRTLYRQDRLGGDQSQNQSSSKPPRSFLASHLELKNKANLGREDSVTDTAFDFSRKPKIEPRHLSNYCYITKHNSLSHNFSCRRSAVKVTSYKVIPNHCYAIRQPRGPDQSIGFTLKRNL</sequence>
<reference evidence="5 6" key="1">
    <citation type="submission" date="2024-02" db="EMBL/GenBank/DDBJ databases">
        <authorList>
            <person name="Daric V."/>
            <person name="Darras S."/>
        </authorList>
    </citation>
    <scope>NUCLEOTIDE SEQUENCE [LARGE SCALE GENOMIC DNA]</scope>
</reference>
<evidence type="ECO:0000256" key="2">
    <source>
        <dbReference type="PROSITE-ProRule" id="PRU00332"/>
    </source>
</evidence>
<dbReference type="SUPFAM" id="SSF54928">
    <property type="entry name" value="RNA-binding domain, RBD"/>
    <property type="match status" value="1"/>
</dbReference>
<gene>
    <name evidence="5" type="ORF">CVLEPA_LOCUS10156</name>
</gene>
<dbReference type="EMBL" id="CAWYQH010000068">
    <property type="protein sequence ID" value="CAK8679912.1"/>
    <property type="molecule type" value="Genomic_DNA"/>
</dbReference>
<feature type="compositionally biased region" description="Basic and acidic residues" evidence="3">
    <location>
        <begin position="136"/>
        <end position="151"/>
    </location>
</feature>
<dbReference type="InterPro" id="IPR035979">
    <property type="entry name" value="RBD_domain_sf"/>
</dbReference>
<dbReference type="Gene3D" id="3.30.70.330">
    <property type="match status" value="1"/>
</dbReference>
<organism evidence="5 6">
    <name type="scientific">Clavelina lepadiformis</name>
    <name type="common">Light-bulb sea squirt</name>
    <name type="synonym">Ascidia lepadiformis</name>
    <dbReference type="NCBI Taxonomy" id="159417"/>
    <lineage>
        <taxon>Eukaryota</taxon>
        <taxon>Metazoa</taxon>
        <taxon>Chordata</taxon>
        <taxon>Tunicata</taxon>
        <taxon>Ascidiacea</taxon>
        <taxon>Aplousobranchia</taxon>
        <taxon>Clavelinidae</taxon>
        <taxon>Clavelina</taxon>
    </lineage>
</organism>
<dbReference type="Proteomes" id="UP001642483">
    <property type="component" value="Unassembled WGS sequence"/>
</dbReference>
<feature type="region of interest" description="Disordered" evidence="3">
    <location>
        <begin position="127"/>
        <end position="223"/>
    </location>
</feature>
<keyword evidence="1 2" id="KW-0694">RNA-binding</keyword>
<protein>
    <recommendedName>
        <fullName evidence="4">HTH La-type RNA-binding domain-containing protein</fullName>
    </recommendedName>
</protein>
<dbReference type="PROSITE" id="PS50961">
    <property type="entry name" value="HTH_LA"/>
    <property type="match status" value="1"/>
</dbReference>
<dbReference type="InterPro" id="IPR012677">
    <property type="entry name" value="Nucleotide-bd_a/b_plait_sf"/>
</dbReference>
<evidence type="ECO:0000313" key="6">
    <source>
        <dbReference type="Proteomes" id="UP001642483"/>
    </source>
</evidence>
<feature type="domain" description="HTH La-type RNA-binding" evidence="4">
    <location>
        <begin position="252"/>
        <end position="344"/>
    </location>
</feature>
<name>A0ABP0FNA0_CLALP</name>
<evidence type="ECO:0000313" key="5">
    <source>
        <dbReference type="EMBL" id="CAK8679912.1"/>
    </source>
</evidence>
<proteinExistence type="predicted"/>
<feature type="compositionally biased region" description="Low complexity" evidence="3">
    <location>
        <begin position="167"/>
        <end position="188"/>
    </location>
</feature>
<dbReference type="Gene3D" id="1.10.10.10">
    <property type="entry name" value="Winged helix-like DNA-binding domain superfamily/Winged helix DNA-binding domain"/>
    <property type="match status" value="1"/>
</dbReference>
<dbReference type="SUPFAM" id="SSF46785">
    <property type="entry name" value="Winged helix' DNA-binding domain"/>
    <property type="match status" value="1"/>
</dbReference>
<dbReference type="PANTHER" id="PTHR22792:SF140">
    <property type="entry name" value="ACHILLES, ISOFORM A"/>
    <property type="match status" value="1"/>
</dbReference>
<dbReference type="Pfam" id="PF12901">
    <property type="entry name" value="SUZ-C"/>
    <property type="match status" value="1"/>
</dbReference>
<evidence type="ECO:0000256" key="3">
    <source>
        <dbReference type="SAM" id="MobiDB-lite"/>
    </source>
</evidence>
<dbReference type="InterPro" id="IPR045180">
    <property type="entry name" value="La_dom_prot"/>
</dbReference>
<feature type="compositionally biased region" description="Polar residues" evidence="3">
    <location>
        <begin position="204"/>
        <end position="213"/>
    </location>
</feature>
<accession>A0ABP0FNA0</accession>
<dbReference type="InterPro" id="IPR006630">
    <property type="entry name" value="La_HTH"/>
</dbReference>
<evidence type="ECO:0000256" key="1">
    <source>
        <dbReference type="ARBA" id="ARBA00022884"/>
    </source>
</evidence>
<dbReference type="InterPro" id="IPR036388">
    <property type="entry name" value="WH-like_DNA-bd_sf"/>
</dbReference>
<dbReference type="InterPro" id="IPR036390">
    <property type="entry name" value="WH_DNA-bd_sf"/>
</dbReference>
<comment type="caution">
    <text evidence="5">The sequence shown here is derived from an EMBL/GenBank/DDBJ whole genome shotgun (WGS) entry which is preliminary data.</text>
</comment>
<evidence type="ECO:0000259" key="4">
    <source>
        <dbReference type="PROSITE" id="PS50961"/>
    </source>
</evidence>
<dbReference type="Pfam" id="PF05383">
    <property type="entry name" value="La"/>
    <property type="match status" value="1"/>
</dbReference>
<dbReference type="SMART" id="SM00715">
    <property type="entry name" value="LA"/>
    <property type="match status" value="1"/>
</dbReference>